<evidence type="ECO:0000313" key="1">
    <source>
        <dbReference type="EMBL" id="TFK62442.1"/>
    </source>
</evidence>
<dbReference type="EMBL" id="ML208581">
    <property type="protein sequence ID" value="TFK62442.1"/>
    <property type="molecule type" value="Genomic_DNA"/>
</dbReference>
<evidence type="ECO:0000313" key="2">
    <source>
        <dbReference type="Proteomes" id="UP000308600"/>
    </source>
</evidence>
<accession>A0ACD3AA10</accession>
<protein>
    <submittedName>
        <fullName evidence="1">Uncharacterized protein</fullName>
    </submittedName>
</protein>
<sequence>MGGDLDIETSLVVLFVFFRRYRESSLLIHSYPSLGLLANMHDTLSIDGEFLTRRESRQWRYQNVDGCVRFGIANLEPTFVLSYLSSYLIRIPSAQTTFSSTTTSTFPTTMEFQGNSKIANDGHTTFHNNPNTHDYNVNDAAKVMHGNTTNNTLNQSPGKSVNNNQNANTDKGGNHISGTVDGELNSDVNDQHIGIQQQQQQLPSHIHALNTLFNTILAYHQA</sequence>
<dbReference type="Proteomes" id="UP000308600">
    <property type="component" value="Unassembled WGS sequence"/>
</dbReference>
<proteinExistence type="predicted"/>
<organism evidence="1 2">
    <name type="scientific">Pluteus cervinus</name>
    <dbReference type="NCBI Taxonomy" id="181527"/>
    <lineage>
        <taxon>Eukaryota</taxon>
        <taxon>Fungi</taxon>
        <taxon>Dikarya</taxon>
        <taxon>Basidiomycota</taxon>
        <taxon>Agaricomycotina</taxon>
        <taxon>Agaricomycetes</taxon>
        <taxon>Agaricomycetidae</taxon>
        <taxon>Agaricales</taxon>
        <taxon>Pluteineae</taxon>
        <taxon>Pluteaceae</taxon>
        <taxon>Pluteus</taxon>
    </lineage>
</organism>
<gene>
    <name evidence="1" type="ORF">BDN72DRAFT_862829</name>
</gene>
<reference evidence="1 2" key="1">
    <citation type="journal article" date="2019" name="Nat. Ecol. Evol.">
        <title>Megaphylogeny resolves global patterns of mushroom evolution.</title>
        <authorList>
            <person name="Varga T."/>
            <person name="Krizsan K."/>
            <person name="Foldi C."/>
            <person name="Dima B."/>
            <person name="Sanchez-Garcia M."/>
            <person name="Sanchez-Ramirez S."/>
            <person name="Szollosi G.J."/>
            <person name="Szarkandi J.G."/>
            <person name="Papp V."/>
            <person name="Albert L."/>
            <person name="Andreopoulos W."/>
            <person name="Angelini C."/>
            <person name="Antonin V."/>
            <person name="Barry K.W."/>
            <person name="Bougher N.L."/>
            <person name="Buchanan P."/>
            <person name="Buyck B."/>
            <person name="Bense V."/>
            <person name="Catcheside P."/>
            <person name="Chovatia M."/>
            <person name="Cooper J."/>
            <person name="Damon W."/>
            <person name="Desjardin D."/>
            <person name="Finy P."/>
            <person name="Geml J."/>
            <person name="Haridas S."/>
            <person name="Hughes K."/>
            <person name="Justo A."/>
            <person name="Karasinski D."/>
            <person name="Kautmanova I."/>
            <person name="Kiss B."/>
            <person name="Kocsube S."/>
            <person name="Kotiranta H."/>
            <person name="LaButti K.M."/>
            <person name="Lechner B.E."/>
            <person name="Liimatainen K."/>
            <person name="Lipzen A."/>
            <person name="Lukacs Z."/>
            <person name="Mihaltcheva S."/>
            <person name="Morgado L.N."/>
            <person name="Niskanen T."/>
            <person name="Noordeloos M.E."/>
            <person name="Ohm R.A."/>
            <person name="Ortiz-Santana B."/>
            <person name="Ovrebo C."/>
            <person name="Racz N."/>
            <person name="Riley R."/>
            <person name="Savchenko A."/>
            <person name="Shiryaev A."/>
            <person name="Soop K."/>
            <person name="Spirin V."/>
            <person name="Szebenyi C."/>
            <person name="Tomsovsky M."/>
            <person name="Tulloss R.E."/>
            <person name="Uehling J."/>
            <person name="Grigoriev I.V."/>
            <person name="Vagvolgyi C."/>
            <person name="Papp T."/>
            <person name="Martin F.M."/>
            <person name="Miettinen O."/>
            <person name="Hibbett D.S."/>
            <person name="Nagy L.G."/>
        </authorList>
    </citation>
    <scope>NUCLEOTIDE SEQUENCE [LARGE SCALE GENOMIC DNA]</scope>
    <source>
        <strain evidence="1 2">NL-1719</strain>
    </source>
</reference>
<name>A0ACD3AA10_9AGAR</name>
<keyword evidence="2" id="KW-1185">Reference proteome</keyword>